<evidence type="ECO:0000256" key="10">
    <source>
        <dbReference type="ARBA" id="ARBA00022840"/>
    </source>
</evidence>
<dbReference type="PANTHER" id="PTHR45339">
    <property type="entry name" value="HYBRID SIGNAL TRANSDUCTION HISTIDINE KINASE J"/>
    <property type="match status" value="1"/>
</dbReference>
<dbReference type="InterPro" id="IPR001789">
    <property type="entry name" value="Sig_transdc_resp-reg_receiver"/>
</dbReference>
<dbReference type="EC" id="2.7.13.3" evidence="3"/>
<feature type="domain" description="PAC" evidence="20">
    <location>
        <begin position="278"/>
        <end position="330"/>
    </location>
</feature>
<dbReference type="Pfam" id="PF08448">
    <property type="entry name" value="PAS_4"/>
    <property type="match status" value="1"/>
</dbReference>
<dbReference type="SUPFAM" id="SSF55874">
    <property type="entry name" value="ATPase domain of HSP90 chaperone/DNA topoisomerase II/histidine kinase"/>
    <property type="match status" value="1"/>
</dbReference>
<dbReference type="InterPro" id="IPR013656">
    <property type="entry name" value="PAS_4"/>
</dbReference>
<keyword evidence="15" id="KW-0175">Coiled coil</keyword>
<evidence type="ECO:0000313" key="22">
    <source>
        <dbReference type="Proteomes" id="UP000467637"/>
    </source>
</evidence>
<comment type="subcellular location">
    <subcellularLocation>
        <location evidence="2">Cell membrane</location>
        <topology evidence="2">Multi-pass membrane protein</topology>
    </subcellularLocation>
</comment>
<dbReference type="Proteomes" id="UP000467637">
    <property type="component" value="Unassembled WGS sequence"/>
</dbReference>
<proteinExistence type="predicted"/>
<keyword evidence="11 16" id="KW-1133">Transmembrane helix</keyword>
<dbReference type="Gene3D" id="3.30.450.20">
    <property type="entry name" value="PAS domain"/>
    <property type="match status" value="1"/>
</dbReference>
<evidence type="ECO:0000256" key="1">
    <source>
        <dbReference type="ARBA" id="ARBA00000085"/>
    </source>
</evidence>
<feature type="modified residue" description="4-aspartylphosphate" evidence="14">
    <location>
        <position position="656"/>
    </location>
</feature>
<evidence type="ECO:0000259" key="19">
    <source>
        <dbReference type="PROSITE" id="PS50112"/>
    </source>
</evidence>
<comment type="catalytic activity">
    <reaction evidence="1">
        <text>ATP + protein L-histidine = ADP + protein N-phospho-L-histidine.</text>
        <dbReference type="EC" id="2.7.13.3"/>
    </reaction>
</comment>
<evidence type="ECO:0000256" key="13">
    <source>
        <dbReference type="ARBA" id="ARBA00023136"/>
    </source>
</evidence>
<dbReference type="Gene3D" id="3.40.50.2300">
    <property type="match status" value="2"/>
</dbReference>
<keyword evidence="12" id="KW-0902">Two-component regulatory system</keyword>
<dbReference type="PROSITE" id="PS50110">
    <property type="entry name" value="RESPONSE_REGULATORY"/>
    <property type="match status" value="2"/>
</dbReference>
<evidence type="ECO:0000256" key="8">
    <source>
        <dbReference type="ARBA" id="ARBA00022741"/>
    </source>
</evidence>
<keyword evidence="8" id="KW-0547">Nucleotide-binding</keyword>
<keyword evidence="5 14" id="KW-0597">Phosphoprotein</keyword>
<dbReference type="EMBL" id="WSEM01000023">
    <property type="protein sequence ID" value="MVQ38371.1"/>
    <property type="molecule type" value="Genomic_DNA"/>
</dbReference>
<keyword evidence="4" id="KW-1003">Cell membrane</keyword>
<dbReference type="InterPro" id="IPR011620">
    <property type="entry name" value="Sig_transdc_His_kinase_LytS_TM"/>
</dbReference>
<dbReference type="Gene3D" id="1.10.287.130">
    <property type="match status" value="1"/>
</dbReference>
<evidence type="ECO:0000256" key="11">
    <source>
        <dbReference type="ARBA" id="ARBA00022989"/>
    </source>
</evidence>
<dbReference type="PROSITE" id="PS50109">
    <property type="entry name" value="HIS_KIN"/>
    <property type="match status" value="1"/>
</dbReference>
<evidence type="ECO:0000256" key="7">
    <source>
        <dbReference type="ARBA" id="ARBA00022692"/>
    </source>
</evidence>
<accession>A0ABW9UGA2</accession>
<reference evidence="21 22" key="1">
    <citation type="submission" date="2019-12" db="EMBL/GenBank/DDBJ databases">
        <authorList>
            <person name="Huq M.A."/>
        </authorList>
    </citation>
    <scope>NUCLEOTIDE SEQUENCE [LARGE SCALE GENOMIC DNA]</scope>
    <source>
        <strain evidence="21 22">MAH-34</strain>
    </source>
</reference>
<evidence type="ECO:0000256" key="14">
    <source>
        <dbReference type="PROSITE-ProRule" id="PRU00169"/>
    </source>
</evidence>
<evidence type="ECO:0000259" key="18">
    <source>
        <dbReference type="PROSITE" id="PS50110"/>
    </source>
</evidence>
<dbReference type="Pfam" id="PF00072">
    <property type="entry name" value="Response_reg"/>
    <property type="match status" value="2"/>
</dbReference>
<evidence type="ECO:0000256" key="9">
    <source>
        <dbReference type="ARBA" id="ARBA00022777"/>
    </source>
</evidence>
<feature type="modified residue" description="4-aspartylphosphate" evidence="14">
    <location>
        <position position="799"/>
    </location>
</feature>
<dbReference type="Pfam" id="PF02518">
    <property type="entry name" value="HATPase_c"/>
    <property type="match status" value="1"/>
</dbReference>
<dbReference type="CDD" id="cd17546">
    <property type="entry name" value="REC_hyHK_CKI1_RcsC-like"/>
    <property type="match status" value="1"/>
</dbReference>
<keyword evidence="22" id="KW-1185">Reference proteome</keyword>
<feature type="domain" description="Response regulatory" evidence="18">
    <location>
        <begin position="606"/>
        <end position="723"/>
    </location>
</feature>
<feature type="transmembrane region" description="Helical" evidence="16">
    <location>
        <begin position="74"/>
        <end position="101"/>
    </location>
</feature>
<evidence type="ECO:0000256" key="16">
    <source>
        <dbReference type="SAM" id="Phobius"/>
    </source>
</evidence>
<evidence type="ECO:0000256" key="12">
    <source>
        <dbReference type="ARBA" id="ARBA00023012"/>
    </source>
</evidence>
<dbReference type="InterPro" id="IPR000014">
    <property type="entry name" value="PAS"/>
</dbReference>
<evidence type="ECO:0000256" key="2">
    <source>
        <dbReference type="ARBA" id="ARBA00004651"/>
    </source>
</evidence>
<dbReference type="InterPro" id="IPR000700">
    <property type="entry name" value="PAS-assoc_C"/>
</dbReference>
<evidence type="ECO:0000313" key="21">
    <source>
        <dbReference type="EMBL" id="MVQ38371.1"/>
    </source>
</evidence>
<keyword evidence="13 16" id="KW-0472">Membrane</keyword>
<dbReference type="Pfam" id="PF00512">
    <property type="entry name" value="HisKA"/>
    <property type="match status" value="1"/>
</dbReference>
<evidence type="ECO:0000256" key="5">
    <source>
        <dbReference type="ARBA" id="ARBA00022553"/>
    </source>
</evidence>
<dbReference type="Gene3D" id="3.30.565.10">
    <property type="entry name" value="Histidine kinase-like ATPase, C-terminal domain"/>
    <property type="match status" value="1"/>
</dbReference>
<dbReference type="InterPro" id="IPR003661">
    <property type="entry name" value="HisK_dim/P_dom"/>
</dbReference>
<dbReference type="SMART" id="SM00388">
    <property type="entry name" value="HisKA"/>
    <property type="match status" value="1"/>
</dbReference>
<dbReference type="InterPro" id="IPR011006">
    <property type="entry name" value="CheY-like_superfamily"/>
</dbReference>
<dbReference type="PANTHER" id="PTHR45339:SF1">
    <property type="entry name" value="HYBRID SIGNAL TRANSDUCTION HISTIDINE KINASE J"/>
    <property type="match status" value="1"/>
</dbReference>
<keyword evidence="10" id="KW-0067">ATP-binding</keyword>
<dbReference type="CDD" id="cd00082">
    <property type="entry name" value="HisKA"/>
    <property type="match status" value="1"/>
</dbReference>
<evidence type="ECO:0000256" key="4">
    <source>
        <dbReference type="ARBA" id="ARBA00022475"/>
    </source>
</evidence>
<dbReference type="InterPro" id="IPR036890">
    <property type="entry name" value="HATPase_C_sf"/>
</dbReference>
<dbReference type="PROSITE" id="PS50113">
    <property type="entry name" value="PAC"/>
    <property type="match status" value="1"/>
</dbReference>
<name>A0ABW9UGA2_9BACL</name>
<dbReference type="InterPro" id="IPR003594">
    <property type="entry name" value="HATPase_dom"/>
</dbReference>
<keyword evidence="6" id="KW-0808">Transferase</keyword>
<keyword evidence="7 16" id="KW-0812">Transmembrane</keyword>
<evidence type="ECO:0000259" key="20">
    <source>
        <dbReference type="PROSITE" id="PS50113"/>
    </source>
</evidence>
<gene>
    <name evidence="21" type="ORF">GON05_27465</name>
</gene>
<evidence type="ECO:0000256" key="15">
    <source>
        <dbReference type="SAM" id="Coils"/>
    </source>
</evidence>
<feature type="domain" description="Histidine kinase" evidence="17">
    <location>
        <begin position="366"/>
        <end position="587"/>
    </location>
</feature>
<dbReference type="Pfam" id="PF07694">
    <property type="entry name" value="5TM-5TMR_LYT"/>
    <property type="match status" value="1"/>
</dbReference>
<dbReference type="NCBIfam" id="TIGR00229">
    <property type="entry name" value="sensory_box"/>
    <property type="match status" value="1"/>
</dbReference>
<evidence type="ECO:0000256" key="6">
    <source>
        <dbReference type="ARBA" id="ARBA00022679"/>
    </source>
</evidence>
<feature type="domain" description="Response regulatory" evidence="18">
    <location>
        <begin position="750"/>
        <end position="866"/>
    </location>
</feature>
<feature type="transmembrane region" description="Helical" evidence="16">
    <location>
        <begin position="139"/>
        <end position="157"/>
    </location>
</feature>
<feature type="transmembrane region" description="Helical" evidence="16">
    <location>
        <begin position="43"/>
        <end position="62"/>
    </location>
</feature>
<sequence>MGVRCHMKFLFYFAQCSALIVTFVFLLRWLYPYYVKCSKRAQSLIFGIAFGIFGLLIMQMPLHVAHGLHMDVRFVSVIFSAVFGGPLSAIVTTLMVGAYRIMLGGDLLFPLGSLVTTTLISIVVHRWSVKRRKLMERYGWLLGLVISLQTVGWALLAPQETMNYFMTEFAISYVIFHTVAIPLYYSLIAYEIRSYETEIKLRESESRYRTLVQNSPDLVYCCDLDGTITQANNKMSHFLKMNERDLLGKNVLDMILSEKTRDKWKQALNEVLSTKESKSFEAESLLPCGGNNCMHYTLSPIFNRNKEIVEVTGTGHDITELRQQEKALHQYKGHLEELVEARTSELAEAKEMAESANRAKGEFLANMSHEIRTPLNAVIGLSYLLQQTELSEQQQVYVDKTIISAKNLIALINDVLDFSKIEAKKLVIEQVDFDLYDVLNQISNLIGMKAYDKGLKLHFSIHHEVPQMLVGDPFRLNQILINLSNNAVKFTDQGEISFEICLLAKSERGVTLGFTVRDTGIGITEEQQEQLFHHFTQADMSTTRKYGGTGLGLVISKNLVELMGGAIGVESQAGQGSSFSFTADFGYSTGSRLTSMNQDSQLKLLRVLLVCDDGDMQLVLKNQLEQFQFIVNTAESESGAIEQIYRNGRYDLVIVDWKLRESVAVPLAERIQLEFSSPMQVIVMVTAYHEPELQTRIRSQAIDKVLYYPISQSQLYNELISLFQQHFVAKQVTGPDPEKSERFKALQHANILLVEDNEINQLVATEMLKEVGVVVDVAENGLEAVSRAKLRRYDAILMDLQMPVMGGYEATKQIRQLEHAKDVPIIAMTADAMKGVKEEVLEAGMSGYITKPFDPIQLFGLLQRLIQTSRVKGYKQIAASSETTGRPDVK</sequence>
<dbReference type="SUPFAM" id="SSF47384">
    <property type="entry name" value="Homodimeric domain of signal transducing histidine kinase"/>
    <property type="match status" value="1"/>
</dbReference>
<dbReference type="InterPro" id="IPR035965">
    <property type="entry name" value="PAS-like_dom_sf"/>
</dbReference>
<dbReference type="PRINTS" id="PR00344">
    <property type="entry name" value="BCTRLSENSOR"/>
</dbReference>
<dbReference type="CDD" id="cd16922">
    <property type="entry name" value="HATPase_EvgS-ArcB-TorS-like"/>
    <property type="match status" value="1"/>
</dbReference>
<dbReference type="SMART" id="SM00387">
    <property type="entry name" value="HATPase_c"/>
    <property type="match status" value="1"/>
</dbReference>
<keyword evidence="9" id="KW-0418">Kinase</keyword>
<organism evidence="21 22">
    <name type="scientific">Paenibacillus anseongense</name>
    <dbReference type="NCBI Taxonomy" id="2682845"/>
    <lineage>
        <taxon>Bacteria</taxon>
        <taxon>Bacillati</taxon>
        <taxon>Bacillota</taxon>
        <taxon>Bacilli</taxon>
        <taxon>Bacillales</taxon>
        <taxon>Paenibacillaceae</taxon>
        <taxon>Paenibacillus</taxon>
    </lineage>
</organism>
<dbReference type="SUPFAM" id="SSF55785">
    <property type="entry name" value="PYP-like sensor domain (PAS domain)"/>
    <property type="match status" value="1"/>
</dbReference>
<dbReference type="CDD" id="cd00130">
    <property type="entry name" value="PAS"/>
    <property type="match status" value="1"/>
</dbReference>
<comment type="caution">
    <text evidence="21">The sequence shown here is derived from an EMBL/GenBank/DDBJ whole genome shotgun (WGS) entry which is preliminary data.</text>
</comment>
<feature type="transmembrane region" description="Helical" evidence="16">
    <location>
        <begin position="107"/>
        <end position="127"/>
    </location>
</feature>
<feature type="coiled-coil region" evidence="15">
    <location>
        <begin position="321"/>
        <end position="359"/>
    </location>
</feature>
<evidence type="ECO:0000256" key="3">
    <source>
        <dbReference type="ARBA" id="ARBA00012438"/>
    </source>
</evidence>
<dbReference type="SMART" id="SM00448">
    <property type="entry name" value="REC"/>
    <property type="match status" value="2"/>
</dbReference>
<dbReference type="SMART" id="SM00091">
    <property type="entry name" value="PAS"/>
    <property type="match status" value="1"/>
</dbReference>
<dbReference type="SUPFAM" id="SSF52172">
    <property type="entry name" value="CheY-like"/>
    <property type="match status" value="2"/>
</dbReference>
<dbReference type="InterPro" id="IPR005467">
    <property type="entry name" value="His_kinase_dom"/>
</dbReference>
<evidence type="ECO:0000259" key="17">
    <source>
        <dbReference type="PROSITE" id="PS50109"/>
    </source>
</evidence>
<dbReference type="PROSITE" id="PS50112">
    <property type="entry name" value="PAS"/>
    <property type="match status" value="1"/>
</dbReference>
<feature type="transmembrane region" description="Helical" evidence="16">
    <location>
        <begin position="9"/>
        <end position="31"/>
    </location>
</feature>
<feature type="domain" description="PAS" evidence="19">
    <location>
        <begin position="204"/>
        <end position="275"/>
    </location>
</feature>
<dbReference type="InterPro" id="IPR004358">
    <property type="entry name" value="Sig_transdc_His_kin-like_C"/>
</dbReference>
<protein>
    <recommendedName>
        <fullName evidence="3">histidine kinase</fullName>
        <ecNumber evidence="3">2.7.13.3</ecNumber>
    </recommendedName>
</protein>
<dbReference type="InterPro" id="IPR036097">
    <property type="entry name" value="HisK_dim/P_sf"/>
</dbReference>